<organism evidence="1 2">
    <name type="scientific">Vitis vinifera</name>
    <name type="common">Grape</name>
    <dbReference type="NCBI Taxonomy" id="29760"/>
    <lineage>
        <taxon>Eukaryota</taxon>
        <taxon>Viridiplantae</taxon>
        <taxon>Streptophyta</taxon>
        <taxon>Embryophyta</taxon>
        <taxon>Tracheophyta</taxon>
        <taxon>Spermatophyta</taxon>
        <taxon>Magnoliopsida</taxon>
        <taxon>eudicotyledons</taxon>
        <taxon>Gunneridae</taxon>
        <taxon>Pentapetalae</taxon>
        <taxon>rosids</taxon>
        <taxon>Vitales</taxon>
        <taxon>Vitaceae</taxon>
        <taxon>Viteae</taxon>
        <taxon>Vitis</taxon>
    </lineage>
</organism>
<sequence length="138" mass="15073">MDRILRPGVTRFAITFIALKSLHDHKHDLQALVTRRKHSLEGQVHWGGSSCKRHSSDFNFNSLTDATCNGLSLSLSLNHSSPKAYQVLAIPENPTLKSPPRGSQGDFTSSSLMAETTKLCILALGTFPGNLSSKELEV</sequence>
<evidence type="ECO:0000313" key="2">
    <source>
        <dbReference type="Proteomes" id="UP000288805"/>
    </source>
</evidence>
<dbReference type="Proteomes" id="UP000288805">
    <property type="component" value="Unassembled WGS sequence"/>
</dbReference>
<evidence type="ECO:0000313" key="1">
    <source>
        <dbReference type="EMBL" id="RVW26685.1"/>
    </source>
</evidence>
<reference evidence="1 2" key="1">
    <citation type="journal article" date="2018" name="PLoS Genet.">
        <title>Population sequencing reveals clonal diversity and ancestral inbreeding in the grapevine cultivar Chardonnay.</title>
        <authorList>
            <person name="Roach M.J."/>
            <person name="Johnson D.L."/>
            <person name="Bohlmann J."/>
            <person name="van Vuuren H.J."/>
            <person name="Jones S.J."/>
            <person name="Pretorius I.S."/>
            <person name="Schmidt S.A."/>
            <person name="Borneman A.R."/>
        </authorList>
    </citation>
    <scope>NUCLEOTIDE SEQUENCE [LARGE SCALE GENOMIC DNA]</scope>
    <source>
        <strain evidence="2">cv. Chardonnay</strain>
        <tissue evidence="1">Leaf</tissue>
    </source>
</reference>
<dbReference type="AlphaFoldDB" id="A0A438CU12"/>
<comment type="caution">
    <text evidence="1">The sequence shown here is derived from an EMBL/GenBank/DDBJ whole genome shotgun (WGS) entry which is preliminary data.</text>
</comment>
<accession>A0A438CU12</accession>
<gene>
    <name evidence="1" type="ORF">CK203_115991</name>
</gene>
<dbReference type="EMBL" id="QGNW01001997">
    <property type="protein sequence ID" value="RVW26685.1"/>
    <property type="molecule type" value="Genomic_DNA"/>
</dbReference>
<protein>
    <submittedName>
        <fullName evidence="1">Uncharacterized protein</fullName>
    </submittedName>
</protein>
<name>A0A438CU12_VITVI</name>
<proteinExistence type="predicted"/>